<dbReference type="InterPro" id="IPR027417">
    <property type="entry name" value="P-loop_NTPase"/>
</dbReference>
<dbReference type="InterPro" id="IPR050445">
    <property type="entry name" value="Bact_polysacc_biosynth/exp"/>
</dbReference>
<dbReference type="EMBL" id="JAERWL010000009">
    <property type="protein sequence ID" value="MBM9476855.1"/>
    <property type="molecule type" value="Genomic_DNA"/>
</dbReference>
<evidence type="ECO:0000256" key="12">
    <source>
        <dbReference type="ARBA" id="ARBA00022840"/>
    </source>
</evidence>
<comment type="similarity">
    <text evidence="4">Belongs to the etk/wzc family.</text>
</comment>
<evidence type="ECO:0000256" key="16">
    <source>
        <dbReference type="ARBA" id="ARBA00051245"/>
    </source>
</evidence>
<keyword evidence="14 18" id="KW-0472">Membrane</keyword>
<dbReference type="InterPro" id="IPR025669">
    <property type="entry name" value="AAA_dom"/>
</dbReference>
<evidence type="ECO:0000256" key="14">
    <source>
        <dbReference type="ARBA" id="ARBA00023136"/>
    </source>
</evidence>
<evidence type="ECO:0000259" key="19">
    <source>
        <dbReference type="Pfam" id="PF02706"/>
    </source>
</evidence>
<evidence type="ECO:0000256" key="18">
    <source>
        <dbReference type="SAM" id="Phobius"/>
    </source>
</evidence>
<evidence type="ECO:0000256" key="1">
    <source>
        <dbReference type="ARBA" id="ARBA00004429"/>
    </source>
</evidence>
<evidence type="ECO:0000256" key="10">
    <source>
        <dbReference type="ARBA" id="ARBA00022741"/>
    </source>
</evidence>
<comment type="similarity">
    <text evidence="3">Belongs to the CpsD/CapB family.</text>
</comment>
<evidence type="ECO:0000313" key="22">
    <source>
        <dbReference type="Proteomes" id="UP000663801"/>
    </source>
</evidence>
<organism evidence="21 22">
    <name type="scientific">Nakamurella flavida</name>
    <dbReference type="NCBI Taxonomy" id="363630"/>
    <lineage>
        <taxon>Bacteria</taxon>
        <taxon>Bacillati</taxon>
        <taxon>Actinomycetota</taxon>
        <taxon>Actinomycetes</taxon>
        <taxon>Nakamurellales</taxon>
        <taxon>Nakamurellaceae</taxon>
        <taxon>Nakamurella</taxon>
    </lineage>
</organism>
<dbReference type="InterPro" id="IPR003856">
    <property type="entry name" value="LPS_length_determ_N"/>
</dbReference>
<dbReference type="AlphaFoldDB" id="A0A938YFR7"/>
<comment type="subcellular location">
    <subcellularLocation>
        <location evidence="1">Cell inner membrane</location>
        <topology evidence="1">Multi-pass membrane protein</topology>
    </subcellularLocation>
</comment>
<dbReference type="Proteomes" id="UP000663801">
    <property type="component" value="Unassembled WGS sequence"/>
</dbReference>
<dbReference type="FunFam" id="3.40.50.300:FF:000527">
    <property type="entry name" value="Tyrosine-protein kinase etk"/>
    <property type="match status" value="1"/>
</dbReference>
<protein>
    <recommendedName>
        <fullName evidence="5">non-specific protein-tyrosine kinase</fullName>
        <ecNumber evidence="5">2.7.10.2</ecNumber>
    </recommendedName>
</protein>
<dbReference type="GO" id="GO:0042802">
    <property type="term" value="F:identical protein binding"/>
    <property type="evidence" value="ECO:0007669"/>
    <property type="project" value="UniProtKB-ARBA"/>
</dbReference>
<evidence type="ECO:0000256" key="7">
    <source>
        <dbReference type="ARBA" id="ARBA00022519"/>
    </source>
</evidence>
<evidence type="ECO:0000259" key="20">
    <source>
        <dbReference type="Pfam" id="PF13614"/>
    </source>
</evidence>
<evidence type="ECO:0000256" key="4">
    <source>
        <dbReference type="ARBA" id="ARBA00008883"/>
    </source>
</evidence>
<dbReference type="PANTHER" id="PTHR32309">
    <property type="entry name" value="TYROSINE-PROTEIN KINASE"/>
    <property type="match status" value="1"/>
</dbReference>
<dbReference type="SUPFAM" id="SSF52540">
    <property type="entry name" value="P-loop containing nucleoside triphosphate hydrolases"/>
    <property type="match status" value="1"/>
</dbReference>
<evidence type="ECO:0000256" key="8">
    <source>
        <dbReference type="ARBA" id="ARBA00022679"/>
    </source>
</evidence>
<comment type="similarity">
    <text evidence="2">Belongs to the CpsC/CapA family.</text>
</comment>
<accession>A0A938YFR7</accession>
<evidence type="ECO:0000256" key="15">
    <source>
        <dbReference type="ARBA" id="ARBA00023137"/>
    </source>
</evidence>
<keyword evidence="10" id="KW-0547">Nucleotide-binding</keyword>
<evidence type="ECO:0000256" key="17">
    <source>
        <dbReference type="SAM" id="MobiDB-lite"/>
    </source>
</evidence>
<evidence type="ECO:0000256" key="9">
    <source>
        <dbReference type="ARBA" id="ARBA00022692"/>
    </source>
</evidence>
<keyword evidence="15" id="KW-0829">Tyrosine-protein kinase</keyword>
<dbReference type="Pfam" id="PF02706">
    <property type="entry name" value="Wzz"/>
    <property type="match status" value="1"/>
</dbReference>
<keyword evidence="13 18" id="KW-1133">Transmembrane helix</keyword>
<comment type="catalytic activity">
    <reaction evidence="16">
        <text>L-tyrosyl-[protein] + ATP = O-phospho-L-tyrosyl-[protein] + ADP + H(+)</text>
        <dbReference type="Rhea" id="RHEA:10596"/>
        <dbReference type="Rhea" id="RHEA-COMP:10136"/>
        <dbReference type="Rhea" id="RHEA-COMP:20101"/>
        <dbReference type="ChEBI" id="CHEBI:15378"/>
        <dbReference type="ChEBI" id="CHEBI:30616"/>
        <dbReference type="ChEBI" id="CHEBI:46858"/>
        <dbReference type="ChEBI" id="CHEBI:61978"/>
        <dbReference type="ChEBI" id="CHEBI:456216"/>
        <dbReference type="EC" id="2.7.10.2"/>
    </reaction>
</comment>
<evidence type="ECO:0000256" key="3">
    <source>
        <dbReference type="ARBA" id="ARBA00007316"/>
    </source>
</evidence>
<keyword evidence="22" id="KW-1185">Reference proteome</keyword>
<feature type="domain" description="AAA" evidence="20">
    <location>
        <begin position="276"/>
        <end position="431"/>
    </location>
</feature>
<name>A0A938YFR7_9ACTN</name>
<feature type="domain" description="Polysaccharide chain length determinant N-terminal" evidence="19">
    <location>
        <begin position="16"/>
        <end position="100"/>
    </location>
</feature>
<dbReference type="RefSeq" id="WP_205256979.1">
    <property type="nucleotide sequence ID" value="NZ_BAAAPV010000001.1"/>
</dbReference>
<dbReference type="EC" id="2.7.10.2" evidence="5"/>
<evidence type="ECO:0000256" key="2">
    <source>
        <dbReference type="ARBA" id="ARBA00006683"/>
    </source>
</evidence>
<evidence type="ECO:0000256" key="6">
    <source>
        <dbReference type="ARBA" id="ARBA00022475"/>
    </source>
</evidence>
<evidence type="ECO:0000256" key="13">
    <source>
        <dbReference type="ARBA" id="ARBA00022989"/>
    </source>
</evidence>
<dbReference type="GO" id="GO:0005524">
    <property type="term" value="F:ATP binding"/>
    <property type="evidence" value="ECO:0007669"/>
    <property type="project" value="UniProtKB-KW"/>
</dbReference>
<proteinExistence type="inferred from homology"/>
<keyword evidence="7" id="KW-0997">Cell inner membrane</keyword>
<keyword evidence="11" id="KW-0418">Kinase</keyword>
<reference evidence="21" key="1">
    <citation type="submission" date="2021-01" db="EMBL/GenBank/DDBJ databases">
        <title>KCTC 19127 draft genome.</title>
        <authorList>
            <person name="An D."/>
        </authorList>
    </citation>
    <scope>NUCLEOTIDE SEQUENCE</scope>
    <source>
        <strain evidence="21">KCTC 19127</strain>
    </source>
</reference>
<dbReference type="Pfam" id="PF13614">
    <property type="entry name" value="AAA_31"/>
    <property type="match status" value="1"/>
</dbReference>
<evidence type="ECO:0000313" key="21">
    <source>
        <dbReference type="EMBL" id="MBM9476855.1"/>
    </source>
</evidence>
<sequence length="509" mass="53611">MRQAAGDEAARTGDHDLKTYFRAVRKYWWIVVLATLIGLGLSIAATFRAQPEYESTITWFVSTPTDGTGTALQADQYAQRRVNSYVGVLGSEALADRVLSSTGITDMTRAQVQRSIAASADLNTVLLSATVTDTSDTRSLQIAGAVAAQLGALVDDLDNSGSADAPNVQLNVISGPTLNPTPVSPRPTLNIGLGLLVGLAAGLALAILRQVLDTTVRSPQVLRALTKAPVLGVISFDRGARKSPLISDSSARSLRAESFRQLRTNLQFVDVQQPVRVLVVTSSLAGEGKSSTAVNLAMTFSDSGQRVLLIEADLRRPRVADYMGLERSVGLTNVLLGQVSIDDVLQPWGRGGLTVLPSGTIPPNPSELLGSPSMAELLDSLAATFDMIVIDTPPLLPVTDAAVAATRSDGAVLVVRHGKTSRNDIATALRSLDAVGARFLGTILTMAPTRGADRYGSSGYGYYEDKPRRRDRAAGAAVAELPPGDEPQAPQAPSTATGRRDVPAPVPES</sequence>
<keyword evidence="12" id="KW-0067">ATP-binding</keyword>
<dbReference type="GO" id="GO:0004715">
    <property type="term" value="F:non-membrane spanning protein tyrosine kinase activity"/>
    <property type="evidence" value="ECO:0007669"/>
    <property type="project" value="UniProtKB-EC"/>
</dbReference>
<dbReference type="InterPro" id="IPR005702">
    <property type="entry name" value="Wzc-like_C"/>
</dbReference>
<gene>
    <name evidence="21" type="ORF">JL107_10390</name>
</gene>
<keyword evidence="8 21" id="KW-0808">Transferase</keyword>
<dbReference type="PANTHER" id="PTHR32309:SF13">
    <property type="entry name" value="FERRIC ENTEROBACTIN TRANSPORT PROTEIN FEPE"/>
    <property type="match status" value="1"/>
</dbReference>
<dbReference type="CDD" id="cd05387">
    <property type="entry name" value="BY-kinase"/>
    <property type="match status" value="1"/>
</dbReference>
<evidence type="ECO:0000256" key="5">
    <source>
        <dbReference type="ARBA" id="ARBA00011903"/>
    </source>
</evidence>
<dbReference type="Gene3D" id="3.40.50.300">
    <property type="entry name" value="P-loop containing nucleotide triphosphate hydrolases"/>
    <property type="match status" value="1"/>
</dbReference>
<feature type="region of interest" description="Disordered" evidence="17">
    <location>
        <begin position="455"/>
        <end position="509"/>
    </location>
</feature>
<keyword evidence="9 18" id="KW-0812">Transmembrane</keyword>
<dbReference type="GO" id="GO:0005886">
    <property type="term" value="C:plasma membrane"/>
    <property type="evidence" value="ECO:0007669"/>
    <property type="project" value="UniProtKB-SubCell"/>
</dbReference>
<feature type="transmembrane region" description="Helical" evidence="18">
    <location>
        <begin position="27"/>
        <end position="47"/>
    </location>
</feature>
<evidence type="ECO:0000256" key="11">
    <source>
        <dbReference type="ARBA" id="ARBA00022777"/>
    </source>
</evidence>
<comment type="caution">
    <text evidence="21">The sequence shown here is derived from an EMBL/GenBank/DDBJ whole genome shotgun (WGS) entry which is preliminary data.</text>
</comment>
<keyword evidence="6" id="KW-1003">Cell membrane</keyword>
<dbReference type="NCBIfam" id="TIGR01007">
    <property type="entry name" value="eps_fam"/>
    <property type="match status" value="1"/>
</dbReference>